<keyword evidence="2 5" id="KW-0812">Transmembrane</keyword>
<dbReference type="PANTHER" id="PTHR43229:SF2">
    <property type="entry name" value="NODULATION PROTEIN J"/>
    <property type="match status" value="1"/>
</dbReference>
<dbReference type="Proteomes" id="UP000618795">
    <property type="component" value="Unassembled WGS sequence"/>
</dbReference>
<keyword evidence="4 5" id="KW-0472">Membrane</keyword>
<dbReference type="GO" id="GO:0005886">
    <property type="term" value="C:plasma membrane"/>
    <property type="evidence" value="ECO:0007669"/>
    <property type="project" value="UniProtKB-SubCell"/>
</dbReference>
<keyword evidence="9" id="KW-1185">Reference proteome</keyword>
<comment type="similarity">
    <text evidence="5">Belongs to the ABC-2 integral membrane protein family.</text>
</comment>
<feature type="transmembrane region" description="Helical" evidence="5">
    <location>
        <begin position="91"/>
        <end position="115"/>
    </location>
</feature>
<dbReference type="InterPro" id="IPR013525">
    <property type="entry name" value="ABC2_TM"/>
</dbReference>
<proteinExistence type="inferred from homology"/>
<comment type="caution">
    <text evidence="8">The sequence shown here is derived from an EMBL/GenBank/DDBJ whole genome shotgun (WGS) entry which is preliminary data.</text>
</comment>
<feature type="compositionally biased region" description="Low complexity" evidence="6">
    <location>
        <begin position="1"/>
        <end position="18"/>
    </location>
</feature>
<accession>A0A918IA30</accession>
<reference evidence="8" key="1">
    <citation type="journal article" date="2014" name="Int. J. Syst. Evol. Microbiol.">
        <title>Complete genome sequence of Corynebacterium casei LMG S-19264T (=DSM 44701T), isolated from a smear-ripened cheese.</title>
        <authorList>
            <consortium name="US DOE Joint Genome Institute (JGI-PGF)"/>
            <person name="Walter F."/>
            <person name="Albersmeier A."/>
            <person name="Kalinowski J."/>
            <person name="Ruckert C."/>
        </authorList>
    </citation>
    <scope>NUCLEOTIDE SEQUENCE</scope>
    <source>
        <strain evidence="8">JCM 4369</strain>
    </source>
</reference>
<feature type="domain" description="ABC transmembrane type-2" evidence="7">
    <location>
        <begin position="57"/>
        <end position="293"/>
    </location>
</feature>
<evidence type="ECO:0000313" key="9">
    <source>
        <dbReference type="Proteomes" id="UP000618795"/>
    </source>
</evidence>
<keyword evidence="5" id="KW-0813">Transport</keyword>
<organism evidence="8 9">
    <name type="scientific">Streptomyces filipinensis</name>
    <dbReference type="NCBI Taxonomy" id="66887"/>
    <lineage>
        <taxon>Bacteria</taxon>
        <taxon>Bacillati</taxon>
        <taxon>Actinomycetota</taxon>
        <taxon>Actinomycetes</taxon>
        <taxon>Kitasatosporales</taxon>
        <taxon>Streptomycetaceae</taxon>
        <taxon>Streptomyces</taxon>
    </lineage>
</organism>
<protein>
    <recommendedName>
        <fullName evidence="5">Transport permease protein</fullName>
    </recommendedName>
</protein>
<keyword evidence="5" id="KW-1003">Cell membrane</keyword>
<dbReference type="InterPro" id="IPR047817">
    <property type="entry name" value="ABC2_TM_bact-type"/>
</dbReference>
<name>A0A918IA30_9ACTN</name>
<dbReference type="RefSeq" id="WP_229854072.1">
    <property type="nucleotide sequence ID" value="NZ_BMTD01000004.1"/>
</dbReference>
<evidence type="ECO:0000256" key="1">
    <source>
        <dbReference type="ARBA" id="ARBA00004141"/>
    </source>
</evidence>
<sequence length="298" mass="31926">MTLTASSGTASSGEAAGTRPPGHEAGHARRSVRMPGMLRAGAARSSVELKAFFRNKQSLVFTLMFPVLLLLVFGSIFSGKVAGTDTDLKQVFMAGIIAAGVMSTAFSGLAINVAIERDTGTVRRLAMTPMPKSAYFIGKLSRVVVTTVLETALLLGIAWGLFGLPMPSSPERWATLGWDLALGTVACALIGCAYAAAIPNSRSASAIVTPVFMVLQFISGVFFPFNQLPHWIQTVAAFFPVKWMAQGFRSVFLPDSFTAVEPAHSWELSRIALVLGLWALAGLVLTAMTFRWRGPRVR</sequence>
<dbReference type="GO" id="GO:0140359">
    <property type="term" value="F:ABC-type transporter activity"/>
    <property type="evidence" value="ECO:0007669"/>
    <property type="project" value="InterPro"/>
</dbReference>
<evidence type="ECO:0000259" key="7">
    <source>
        <dbReference type="PROSITE" id="PS51012"/>
    </source>
</evidence>
<evidence type="ECO:0000313" key="8">
    <source>
        <dbReference type="EMBL" id="GGU90682.1"/>
    </source>
</evidence>
<dbReference type="EMBL" id="BMTD01000004">
    <property type="protein sequence ID" value="GGU90682.1"/>
    <property type="molecule type" value="Genomic_DNA"/>
</dbReference>
<reference evidence="8" key="2">
    <citation type="submission" date="2020-09" db="EMBL/GenBank/DDBJ databases">
        <authorList>
            <person name="Sun Q."/>
            <person name="Ohkuma M."/>
        </authorList>
    </citation>
    <scope>NUCLEOTIDE SEQUENCE</scope>
    <source>
        <strain evidence="8">JCM 4369</strain>
    </source>
</reference>
<dbReference type="Pfam" id="PF01061">
    <property type="entry name" value="ABC2_membrane"/>
    <property type="match status" value="1"/>
</dbReference>
<keyword evidence="3 5" id="KW-1133">Transmembrane helix</keyword>
<dbReference type="InterPro" id="IPR051784">
    <property type="entry name" value="Nod_factor_ABC_transporter"/>
</dbReference>
<dbReference type="AlphaFoldDB" id="A0A918IA30"/>
<dbReference type="PROSITE" id="PS51012">
    <property type="entry name" value="ABC_TM2"/>
    <property type="match status" value="1"/>
</dbReference>
<comment type="subcellular location">
    <subcellularLocation>
        <location evidence="5">Cell membrane</location>
        <topology evidence="5">Multi-pass membrane protein</topology>
    </subcellularLocation>
    <subcellularLocation>
        <location evidence="1">Membrane</location>
        <topology evidence="1">Multi-pass membrane protein</topology>
    </subcellularLocation>
</comment>
<evidence type="ECO:0000256" key="2">
    <source>
        <dbReference type="ARBA" id="ARBA00022692"/>
    </source>
</evidence>
<feature type="transmembrane region" description="Helical" evidence="5">
    <location>
        <begin position="204"/>
        <end position="225"/>
    </location>
</feature>
<feature type="transmembrane region" description="Helical" evidence="5">
    <location>
        <begin position="136"/>
        <end position="164"/>
    </location>
</feature>
<evidence type="ECO:0000256" key="4">
    <source>
        <dbReference type="ARBA" id="ARBA00023136"/>
    </source>
</evidence>
<feature type="region of interest" description="Disordered" evidence="6">
    <location>
        <begin position="1"/>
        <end position="31"/>
    </location>
</feature>
<feature type="transmembrane region" description="Helical" evidence="5">
    <location>
        <begin position="176"/>
        <end position="197"/>
    </location>
</feature>
<feature type="transmembrane region" description="Helical" evidence="5">
    <location>
        <begin position="59"/>
        <end position="79"/>
    </location>
</feature>
<gene>
    <name evidence="8" type="ORF">GCM10010260_26530</name>
</gene>
<evidence type="ECO:0000256" key="5">
    <source>
        <dbReference type="RuleBase" id="RU361157"/>
    </source>
</evidence>
<evidence type="ECO:0000256" key="6">
    <source>
        <dbReference type="SAM" id="MobiDB-lite"/>
    </source>
</evidence>
<dbReference type="PANTHER" id="PTHR43229">
    <property type="entry name" value="NODULATION PROTEIN J"/>
    <property type="match status" value="1"/>
</dbReference>
<feature type="transmembrane region" description="Helical" evidence="5">
    <location>
        <begin position="271"/>
        <end position="290"/>
    </location>
</feature>
<evidence type="ECO:0000256" key="3">
    <source>
        <dbReference type="ARBA" id="ARBA00022989"/>
    </source>
</evidence>